<keyword evidence="5" id="KW-0498">Mitosis</keyword>
<reference evidence="11" key="1">
    <citation type="journal article" date="2020" name="Stud. Mycol.">
        <title>101 Dothideomycetes genomes: a test case for predicting lifestyles and emergence of pathogens.</title>
        <authorList>
            <person name="Haridas S."/>
            <person name="Albert R."/>
            <person name="Binder M."/>
            <person name="Bloem J."/>
            <person name="Labutti K."/>
            <person name="Salamov A."/>
            <person name="Andreopoulos B."/>
            <person name="Baker S."/>
            <person name="Barry K."/>
            <person name="Bills G."/>
            <person name="Bluhm B."/>
            <person name="Cannon C."/>
            <person name="Castanera R."/>
            <person name="Culley D."/>
            <person name="Daum C."/>
            <person name="Ezra D."/>
            <person name="Gonzalez J."/>
            <person name="Henrissat B."/>
            <person name="Kuo A."/>
            <person name="Liang C."/>
            <person name="Lipzen A."/>
            <person name="Lutzoni F."/>
            <person name="Magnuson J."/>
            <person name="Mondo S."/>
            <person name="Nolan M."/>
            <person name="Ohm R."/>
            <person name="Pangilinan J."/>
            <person name="Park H.-J."/>
            <person name="Ramirez L."/>
            <person name="Alfaro M."/>
            <person name="Sun H."/>
            <person name="Tritt A."/>
            <person name="Yoshinaga Y."/>
            <person name="Zwiers L.-H."/>
            <person name="Turgeon B."/>
            <person name="Goodwin S."/>
            <person name="Spatafora J."/>
            <person name="Crous P."/>
            <person name="Grigoriev I."/>
        </authorList>
    </citation>
    <scope>NUCLEOTIDE SEQUENCE</scope>
    <source>
        <strain evidence="11">CBS 122368</strain>
    </source>
</reference>
<evidence type="ECO:0000256" key="8">
    <source>
        <dbReference type="ARBA" id="ARBA00023306"/>
    </source>
</evidence>
<comment type="subcellular location">
    <subcellularLocation>
        <location evidence="2">Chromosome</location>
        <location evidence="2">Centromere</location>
        <location evidence="2">Kinetochore</location>
    </subcellularLocation>
    <subcellularLocation>
        <location evidence="1">Nucleus</location>
    </subcellularLocation>
</comment>
<dbReference type="GO" id="GO:0051301">
    <property type="term" value="P:cell division"/>
    <property type="evidence" value="ECO:0007669"/>
    <property type="project" value="UniProtKB-KW"/>
</dbReference>
<evidence type="ECO:0000313" key="12">
    <source>
        <dbReference type="Proteomes" id="UP000800094"/>
    </source>
</evidence>
<keyword evidence="9" id="KW-0137">Centromere</keyword>
<name>A0A6A6J0G6_9PLEO</name>
<evidence type="ECO:0000256" key="3">
    <source>
        <dbReference type="ARBA" id="ARBA00022454"/>
    </source>
</evidence>
<dbReference type="EMBL" id="ML987190">
    <property type="protein sequence ID" value="KAF2254893.1"/>
    <property type="molecule type" value="Genomic_DNA"/>
</dbReference>
<evidence type="ECO:0000256" key="2">
    <source>
        <dbReference type="ARBA" id="ARBA00004629"/>
    </source>
</evidence>
<dbReference type="PANTHER" id="PTHR15459:SF3">
    <property type="entry name" value="POLYAMINE-MODULATED FACTOR 1"/>
    <property type="match status" value="1"/>
</dbReference>
<dbReference type="Proteomes" id="UP000800094">
    <property type="component" value="Unassembled WGS sequence"/>
</dbReference>
<keyword evidence="12" id="KW-1185">Reference proteome</keyword>
<proteinExistence type="predicted"/>
<dbReference type="AlphaFoldDB" id="A0A6A6J0G6"/>
<keyword evidence="7" id="KW-0539">Nucleus</keyword>
<keyword evidence="4" id="KW-0132">Cell division</keyword>
<keyword evidence="3" id="KW-0158">Chromosome</keyword>
<evidence type="ECO:0000256" key="7">
    <source>
        <dbReference type="ARBA" id="ARBA00023242"/>
    </source>
</evidence>
<dbReference type="Pfam" id="PF03980">
    <property type="entry name" value="Nnf1"/>
    <property type="match status" value="1"/>
</dbReference>
<dbReference type="InterPro" id="IPR007128">
    <property type="entry name" value="PMF1/Nnf1"/>
</dbReference>
<keyword evidence="8" id="KW-0131">Cell cycle</keyword>
<evidence type="ECO:0000256" key="9">
    <source>
        <dbReference type="ARBA" id="ARBA00023328"/>
    </source>
</evidence>
<dbReference type="GO" id="GO:0000444">
    <property type="term" value="C:MIS12/MIND type complex"/>
    <property type="evidence" value="ECO:0007669"/>
    <property type="project" value="InterPro"/>
</dbReference>
<evidence type="ECO:0000256" key="4">
    <source>
        <dbReference type="ARBA" id="ARBA00022618"/>
    </source>
</evidence>
<dbReference type="PANTHER" id="PTHR15459">
    <property type="entry name" value="POLYAMINE-MODULATED FACTOR 1"/>
    <property type="match status" value="1"/>
</dbReference>
<protein>
    <submittedName>
        <fullName evidence="11">Nnf1-domain-containing protein</fullName>
    </submittedName>
</protein>
<organism evidence="11 12">
    <name type="scientific">Trematosphaeria pertusa</name>
    <dbReference type="NCBI Taxonomy" id="390896"/>
    <lineage>
        <taxon>Eukaryota</taxon>
        <taxon>Fungi</taxon>
        <taxon>Dikarya</taxon>
        <taxon>Ascomycota</taxon>
        <taxon>Pezizomycotina</taxon>
        <taxon>Dothideomycetes</taxon>
        <taxon>Pleosporomycetidae</taxon>
        <taxon>Pleosporales</taxon>
        <taxon>Massarineae</taxon>
        <taxon>Trematosphaeriaceae</taxon>
        <taxon>Trematosphaeria</taxon>
    </lineage>
</organism>
<evidence type="ECO:0000256" key="6">
    <source>
        <dbReference type="ARBA" id="ARBA00022838"/>
    </source>
</evidence>
<evidence type="ECO:0000256" key="10">
    <source>
        <dbReference type="SAM" id="MobiDB-lite"/>
    </source>
</evidence>
<evidence type="ECO:0000313" key="11">
    <source>
        <dbReference type="EMBL" id="KAF2254893.1"/>
    </source>
</evidence>
<dbReference type="GO" id="GO:0005634">
    <property type="term" value="C:nucleus"/>
    <property type="evidence" value="ECO:0007669"/>
    <property type="project" value="UniProtKB-SubCell"/>
</dbReference>
<dbReference type="GO" id="GO:0007059">
    <property type="term" value="P:chromosome segregation"/>
    <property type="evidence" value="ECO:0007669"/>
    <property type="project" value="TreeGrafter"/>
</dbReference>
<keyword evidence="6" id="KW-0995">Kinetochore</keyword>
<dbReference type="RefSeq" id="XP_033689897.1">
    <property type="nucleotide sequence ID" value="XM_033823200.1"/>
</dbReference>
<accession>A0A6A6J0G6</accession>
<sequence>MPAATKPESRSPSPTPAPPIAETPGPRAQGLINVFNQAVKATLDKCSAANFASCFPTAAQYSPEVLDNLRGQIVDQLDRTWKTNFEDIMERRDVVKLLNSLDQCIEDARLRKKRAESSANGGPVEAPVAPHTLPPSEIYLAHMMPFLEKQAADMNVRLTETQQTNTELLSTVSAQRAEIEGLVRGLENVIQDLEASAQIMGQDDVQQLSKEIKVLETEMKK</sequence>
<dbReference type="OrthoDB" id="18453at2759"/>
<evidence type="ECO:0000256" key="5">
    <source>
        <dbReference type="ARBA" id="ARBA00022776"/>
    </source>
</evidence>
<gene>
    <name evidence="11" type="ORF">BU26DRAFT_417415</name>
</gene>
<feature type="region of interest" description="Disordered" evidence="10">
    <location>
        <begin position="1"/>
        <end position="27"/>
    </location>
</feature>
<dbReference type="GeneID" id="54576530"/>
<evidence type="ECO:0000256" key="1">
    <source>
        <dbReference type="ARBA" id="ARBA00004123"/>
    </source>
</evidence>